<gene>
    <name evidence="3" type="ORF">ACFFJD_06150</name>
</gene>
<feature type="transmembrane region" description="Helical" evidence="2">
    <location>
        <begin position="192"/>
        <end position="217"/>
    </location>
</feature>
<organism evidence="3 4">
    <name type="scientific">Gordonia phosphorivorans</name>
    <dbReference type="NCBI Taxonomy" id="1056982"/>
    <lineage>
        <taxon>Bacteria</taxon>
        <taxon>Bacillati</taxon>
        <taxon>Actinomycetota</taxon>
        <taxon>Actinomycetes</taxon>
        <taxon>Mycobacteriales</taxon>
        <taxon>Gordoniaceae</taxon>
        <taxon>Gordonia</taxon>
    </lineage>
</organism>
<dbReference type="RefSeq" id="WP_382362216.1">
    <property type="nucleotide sequence ID" value="NZ_JBHLWV010000016.1"/>
</dbReference>
<dbReference type="EMBL" id="JBHLWV010000016">
    <property type="protein sequence ID" value="MFC0314434.1"/>
    <property type="molecule type" value="Genomic_DNA"/>
</dbReference>
<sequence length="238" mass="24300">MTHPNDDARADETGAGGTEPPASQSQPVDPYAGTEIGTPAVPDQPYPGQPYPGQAFPNQPYDGQPYPGQPYDSQPYPGQPFDSQPYPGPPYPGQPYAAQAYPGGAYPPASTPMTRPGSVLAAAIILLVFGGLGLLGTLASRFAGTITINGDTAYIAGTIVGTIISLAVCAAALGGGAWLLKDRSNNARILATVAAVVLLFTCVGIVATIAVPILLWATESSKAWFTPGPTSGTGPAQF</sequence>
<keyword evidence="2" id="KW-0472">Membrane</keyword>
<feature type="transmembrane region" description="Helical" evidence="2">
    <location>
        <begin position="154"/>
        <end position="180"/>
    </location>
</feature>
<keyword evidence="2" id="KW-1133">Transmembrane helix</keyword>
<evidence type="ECO:0000256" key="2">
    <source>
        <dbReference type="SAM" id="Phobius"/>
    </source>
</evidence>
<dbReference type="Proteomes" id="UP001589783">
    <property type="component" value="Unassembled WGS sequence"/>
</dbReference>
<evidence type="ECO:0000313" key="4">
    <source>
        <dbReference type="Proteomes" id="UP001589783"/>
    </source>
</evidence>
<reference evidence="3 4" key="1">
    <citation type="submission" date="2024-09" db="EMBL/GenBank/DDBJ databases">
        <authorList>
            <person name="Sun Q."/>
            <person name="Mori K."/>
        </authorList>
    </citation>
    <scope>NUCLEOTIDE SEQUENCE [LARGE SCALE GENOMIC DNA]</scope>
    <source>
        <strain evidence="3 4">CCM 7957</strain>
    </source>
</reference>
<feature type="region of interest" description="Disordered" evidence="1">
    <location>
        <begin position="1"/>
        <end position="109"/>
    </location>
</feature>
<proteinExistence type="predicted"/>
<keyword evidence="2" id="KW-0812">Transmembrane</keyword>
<evidence type="ECO:0000256" key="1">
    <source>
        <dbReference type="SAM" id="MobiDB-lite"/>
    </source>
</evidence>
<feature type="compositionally biased region" description="Low complexity" evidence="1">
    <location>
        <begin position="51"/>
        <end position="72"/>
    </location>
</feature>
<comment type="caution">
    <text evidence="3">The sequence shown here is derived from an EMBL/GenBank/DDBJ whole genome shotgun (WGS) entry which is preliminary data.</text>
</comment>
<keyword evidence="4" id="KW-1185">Reference proteome</keyword>
<feature type="transmembrane region" description="Helical" evidence="2">
    <location>
        <begin position="119"/>
        <end position="142"/>
    </location>
</feature>
<feature type="compositionally biased region" description="Low complexity" evidence="1">
    <location>
        <begin position="94"/>
        <end position="108"/>
    </location>
</feature>
<evidence type="ECO:0008006" key="5">
    <source>
        <dbReference type="Google" id="ProtNLM"/>
    </source>
</evidence>
<name>A0ABV6H6E5_9ACTN</name>
<evidence type="ECO:0000313" key="3">
    <source>
        <dbReference type="EMBL" id="MFC0314434.1"/>
    </source>
</evidence>
<accession>A0ABV6H6E5</accession>
<protein>
    <recommendedName>
        <fullName evidence="5">DUF4190 domain-containing protein</fullName>
    </recommendedName>
</protein>
<feature type="compositionally biased region" description="Basic and acidic residues" evidence="1">
    <location>
        <begin position="1"/>
        <end position="12"/>
    </location>
</feature>